<dbReference type="EMBL" id="CP001280">
    <property type="protein sequence ID" value="ACK51198.1"/>
    <property type="molecule type" value="Genomic_DNA"/>
</dbReference>
<dbReference type="Proteomes" id="UP000002257">
    <property type="component" value="Chromosome"/>
</dbReference>
<proteinExistence type="predicted"/>
<sequence length="1157" mass="124545">MRFQSLTLECYGRFKETSLKFPDSPGLCIVFGPNEAGKSTALEGISDFLFGVPERSRRVEIFGADKLKIGATIALANGTELSLRRRKGRLRTLTSEAGEIVDEAILAQLLGPTGRDRFQSLFGLTHASLRSGGDDLLAADGEIGRLILAAGGGLGSLLPLVEQLRKDATALFTPRAAKERAFYAGLDAFNAADAAIKSGLVTREKHEKAQQSLNAARDTLEARRRRLAEVTAEKLRLERMARVAPAIRVLDRLSAEIEAHAELARLGDDFAASCCSAIEGSKTGEKALADAELRLKTLEAKIGALNVPTTLIAAEAEIASIGIKALHVAKARDDRRNRERELAESSEKLRTLRQNLRLASDEALEAASPPPDAISRVQKLAAEGVGRRAALAAIKEERLRETQTREAIFRRQEGRREAGAHEPLGFAAEAFSALPDKAAAIAAKELRLRKTEGELARDLARQNLASFDDLIEQALPDTPTIESEIDRRASVETEFSRLAERIEAEADKAARAGADIDRLMIGGPPATFEAIAAARAARDDAFAAIKALYLSPNAGAAPPEQRAADVALSESRTRAADDLSDRRSLEAERVAALELAAREKSAADVALATLAERRKDVLARREALLAAWRAAWPAAGGVEDLGRLKHAVIARAGLLARWLELRAQTEALAGDAAALAPRLDALSRAEARLRLGSDARLADRVDAAIRATKAHEDSYADFRRDQRALEDSAANLERIDASHHSLILGEARWSEDWSAALALLGVGAPVALEEANEIATLWAAAHGHFEAMRVTRNRLKRMDEDEAELAACVRALAEKIDLALPQDAVAAATLLAERQREARDLAIKRESLESELPGVLLERDEAARRALASRAELDALAARAGCAGAELAALAARCAERAEIARRMHEQEARIEALGDGLPLAALRAQWGGRDIDEIKAAAAELEGEMKDLEPSVEEARAMLQDRSRESAALTSHEGVNAAVAARERATAEMHETLERYVEIVLAEELLREAMDKMRDQQKDPLIARAGALFSAATRGAFSGVGTDMNAAGQPIVVGRRAGGAEIPVALMSDGARDQLYLAFRIASVERYADAAEPLPFIADDLLVHFDDERSAATLELLAGLAETTQVLLFTHHRSVSNAAADLARRGKATVIEIGGD</sequence>
<dbReference type="InterPro" id="IPR027417">
    <property type="entry name" value="P-loop_NTPase"/>
</dbReference>
<dbReference type="PANTHER" id="PTHR41259:SF1">
    <property type="entry name" value="DOUBLE-STRAND BREAK REPAIR RAD50 ATPASE, PUTATIVE-RELATED"/>
    <property type="match status" value="1"/>
</dbReference>
<dbReference type="PANTHER" id="PTHR41259">
    <property type="entry name" value="DOUBLE-STRAND BREAK REPAIR RAD50 ATPASE, PUTATIVE-RELATED"/>
    <property type="match status" value="1"/>
</dbReference>
<keyword evidence="1" id="KW-0175">Coiled coil</keyword>
<feature type="coiled-coil region" evidence="1">
    <location>
        <begin position="203"/>
        <end position="240"/>
    </location>
</feature>
<organism evidence="3 4">
    <name type="scientific">Methylocella silvestris (strain DSM 15510 / CIP 108128 / LMG 27833 / NCIMB 13906 / BL2)</name>
    <dbReference type="NCBI Taxonomy" id="395965"/>
    <lineage>
        <taxon>Bacteria</taxon>
        <taxon>Pseudomonadati</taxon>
        <taxon>Pseudomonadota</taxon>
        <taxon>Alphaproteobacteria</taxon>
        <taxon>Hyphomicrobiales</taxon>
        <taxon>Beijerinckiaceae</taxon>
        <taxon>Methylocella</taxon>
    </lineage>
</organism>
<evidence type="ECO:0000256" key="1">
    <source>
        <dbReference type="SAM" id="Coils"/>
    </source>
</evidence>
<evidence type="ECO:0000313" key="3">
    <source>
        <dbReference type="EMBL" id="ACK51198.1"/>
    </source>
</evidence>
<name>B8ET60_METSB</name>
<dbReference type="RefSeq" id="WP_012591267.1">
    <property type="nucleotide sequence ID" value="NC_011666.1"/>
</dbReference>
<dbReference type="STRING" id="395965.Msil_2264"/>
<dbReference type="Pfam" id="PF13514">
    <property type="entry name" value="AAA_27"/>
    <property type="match status" value="1"/>
</dbReference>
<dbReference type="SUPFAM" id="SSF52540">
    <property type="entry name" value="P-loop containing nucleoside triphosphate hydrolases"/>
    <property type="match status" value="1"/>
</dbReference>
<dbReference type="InterPro" id="IPR038734">
    <property type="entry name" value="YhaN_AAA"/>
</dbReference>
<accession>B8ET60</accession>
<feature type="coiled-coil region" evidence="1">
    <location>
        <begin position="328"/>
        <end position="362"/>
    </location>
</feature>
<evidence type="ECO:0000259" key="2">
    <source>
        <dbReference type="Pfam" id="PF13514"/>
    </source>
</evidence>
<dbReference type="HOGENOM" id="CLU_006135_0_0_5"/>
<dbReference type="eggNOG" id="COG4717">
    <property type="taxonomic scope" value="Bacteria"/>
</dbReference>
<dbReference type="Gene3D" id="3.40.50.300">
    <property type="entry name" value="P-loop containing nucleotide triphosphate hydrolases"/>
    <property type="match status" value="2"/>
</dbReference>
<dbReference type="KEGG" id="msl:Msil_2264"/>
<feature type="domain" description="YhaN AAA" evidence="2">
    <location>
        <begin position="1"/>
        <end position="205"/>
    </location>
</feature>
<reference evidence="3 4" key="1">
    <citation type="journal article" date="2010" name="J. Bacteriol.">
        <title>Complete genome sequence of the aerobic facultative methanotroph Methylocella silvestris BL2.</title>
        <authorList>
            <person name="Chen Y."/>
            <person name="Crombie A."/>
            <person name="Rahman M.T."/>
            <person name="Dedysh S.N."/>
            <person name="Liesack W."/>
            <person name="Stott M.B."/>
            <person name="Alam M."/>
            <person name="Theisen A.R."/>
            <person name="Murrell J.C."/>
            <person name="Dunfield P.F."/>
        </authorList>
    </citation>
    <scope>NUCLEOTIDE SEQUENCE [LARGE SCALE GENOMIC DNA]</scope>
    <source>
        <strain evidence="4">DSM 15510 / CIP 108128 / LMG 27833 / NCIMB 13906 / BL2</strain>
    </source>
</reference>
<dbReference type="OrthoDB" id="9764467at2"/>
<dbReference type="AlphaFoldDB" id="B8ET60"/>
<evidence type="ECO:0000313" key="4">
    <source>
        <dbReference type="Proteomes" id="UP000002257"/>
    </source>
</evidence>
<dbReference type="eggNOG" id="COG0419">
    <property type="taxonomic scope" value="Bacteria"/>
</dbReference>
<protein>
    <recommendedName>
        <fullName evidence="2">YhaN AAA domain-containing protein</fullName>
    </recommendedName>
</protein>
<gene>
    <name evidence="3" type="ordered locus">Msil_2264</name>
</gene>
<keyword evidence="4" id="KW-1185">Reference proteome</keyword>